<evidence type="ECO:0008006" key="3">
    <source>
        <dbReference type="Google" id="ProtNLM"/>
    </source>
</evidence>
<accession>A0ABV7Y966</accession>
<name>A0ABV7Y966_9ACTN</name>
<keyword evidence="2" id="KW-1185">Reference proteome</keyword>
<sequence length="322" mass="35093">MTLRELYELSIRLGMKHDLRGEAALLAQLERRREEYELLPEWQQPFYDQERFRNPYGDVRIARGPDDTELTTVLLGVDIHIPELLLADRLREKGRRIDAVIAHHVHGVGRSAFLPHDFMTYDIDSLVAEGVNRSAAEALILPYIEAKLAGMEDNHSRGPAVAELLDLPFACIHTPADFYISVGVQAALDEAKPATLADTIPALLTIPEIASAATQLGALPRIFGASPEREVGRVFHKFGGGYIFPPSAYALLGAAGVRTVFQIHCEPVYAEAAAAAGVAIVRVPHAAGDNIGLNLLLDDVEAELGALEVIGCGGFERHSRRA</sequence>
<reference evidence="2" key="1">
    <citation type="journal article" date="2019" name="Int. J. Syst. Evol. Microbiol.">
        <title>The Global Catalogue of Microorganisms (GCM) 10K type strain sequencing project: providing services to taxonomists for standard genome sequencing and annotation.</title>
        <authorList>
            <consortium name="The Broad Institute Genomics Platform"/>
            <consortium name="The Broad Institute Genome Sequencing Center for Infectious Disease"/>
            <person name="Wu L."/>
            <person name="Ma J."/>
        </authorList>
    </citation>
    <scope>NUCLEOTIDE SEQUENCE [LARGE SCALE GENOMIC DNA]</scope>
    <source>
        <strain evidence="2">CGMCC 4.7241</strain>
    </source>
</reference>
<dbReference type="RefSeq" id="WP_205116804.1">
    <property type="nucleotide sequence ID" value="NZ_JAFBCM010000001.1"/>
</dbReference>
<dbReference type="EMBL" id="JBHRZH010000006">
    <property type="protein sequence ID" value="MFC3760600.1"/>
    <property type="molecule type" value="Genomic_DNA"/>
</dbReference>
<evidence type="ECO:0000313" key="2">
    <source>
        <dbReference type="Proteomes" id="UP001595699"/>
    </source>
</evidence>
<comment type="caution">
    <text evidence="1">The sequence shown here is derived from an EMBL/GenBank/DDBJ whole genome shotgun (WGS) entry which is preliminary data.</text>
</comment>
<organism evidence="1 2">
    <name type="scientific">Tenggerimyces flavus</name>
    <dbReference type="NCBI Taxonomy" id="1708749"/>
    <lineage>
        <taxon>Bacteria</taxon>
        <taxon>Bacillati</taxon>
        <taxon>Actinomycetota</taxon>
        <taxon>Actinomycetes</taxon>
        <taxon>Propionibacteriales</taxon>
        <taxon>Nocardioidaceae</taxon>
        <taxon>Tenggerimyces</taxon>
    </lineage>
</organism>
<gene>
    <name evidence="1" type="ORF">ACFOUW_07100</name>
</gene>
<dbReference type="Proteomes" id="UP001595699">
    <property type="component" value="Unassembled WGS sequence"/>
</dbReference>
<protein>
    <recommendedName>
        <fullName evidence="3">NGG1p interacting factor NIF3</fullName>
    </recommendedName>
</protein>
<evidence type="ECO:0000313" key="1">
    <source>
        <dbReference type="EMBL" id="MFC3760600.1"/>
    </source>
</evidence>
<proteinExistence type="predicted"/>